<sequence>MYAQMKNLFPALGLALLGTVAIAWMALAPTEGASVAVVFPPGTEREDMLLRVSQAGWLPVSYLNGNTMLAAPSDTPRSLLANGALLVLNADGARGCSL</sequence>
<name>A0A420WPD3_9PROT</name>
<gene>
    <name evidence="1" type="ORF">BCL74_0647</name>
</gene>
<proteinExistence type="predicted"/>
<evidence type="ECO:0000313" key="1">
    <source>
        <dbReference type="EMBL" id="RKQ72877.1"/>
    </source>
</evidence>
<reference evidence="1 2" key="1">
    <citation type="submission" date="2018-10" db="EMBL/GenBank/DDBJ databases">
        <title>Comparative analysis of microorganisms from saline springs in Andes Mountain Range, Colombia.</title>
        <authorList>
            <person name="Rubin E."/>
        </authorList>
    </citation>
    <scope>NUCLEOTIDE SEQUENCE [LARGE SCALE GENOMIC DNA]</scope>
    <source>
        <strain evidence="1 2">USBA 36</strain>
    </source>
</reference>
<dbReference type="RefSeq" id="WP_121217516.1">
    <property type="nucleotide sequence ID" value="NZ_RBIG01000001.1"/>
</dbReference>
<organism evidence="1 2">
    <name type="scientific">Oceanibaculum indicum</name>
    <dbReference type="NCBI Taxonomy" id="526216"/>
    <lineage>
        <taxon>Bacteria</taxon>
        <taxon>Pseudomonadati</taxon>
        <taxon>Pseudomonadota</taxon>
        <taxon>Alphaproteobacteria</taxon>
        <taxon>Rhodospirillales</taxon>
        <taxon>Oceanibaculaceae</taxon>
        <taxon>Oceanibaculum</taxon>
    </lineage>
</organism>
<accession>A0A420WPD3</accession>
<dbReference type="EMBL" id="RBIG01000001">
    <property type="protein sequence ID" value="RKQ72877.1"/>
    <property type="molecule type" value="Genomic_DNA"/>
</dbReference>
<comment type="caution">
    <text evidence="1">The sequence shown here is derived from an EMBL/GenBank/DDBJ whole genome shotgun (WGS) entry which is preliminary data.</text>
</comment>
<dbReference type="AlphaFoldDB" id="A0A420WPD3"/>
<dbReference type="Proteomes" id="UP000277424">
    <property type="component" value="Unassembled WGS sequence"/>
</dbReference>
<evidence type="ECO:0000313" key="2">
    <source>
        <dbReference type="Proteomes" id="UP000277424"/>
    </source>
</evidence>
<dbReference type="OrthoDB" id="7372161at2"/>
<protein>
    <submittedName>
        <fullName evidence="1">Uncharacterized protein</fullName>
    </submittedName>
</protein>